<dbReference type="VEuPathDB" id="FungiDB:MPH_03541"/>
<comment type="caution">
    <text evidence="1">The sequence shown here is derived from an EMBL/GenBank/DDBJ whole genome shotgun (WGS) entry which is preliminary data.</text>
</comment>
<accession>K2R9K3</accession>
<dbReference type="HOGENOM" id="CLU_1289142_0_0_1"/>
<dbReference type="Proteomes" id="UP000007129">
    <property type="component" value="Unassembled WGS sequence"/>
</dbReference>
<reference evidence="1 2" key="1">
    <citation type="journal article" date="2012" name="BMC Genomics">
        <title>Tools to kill: Genome of one of the most destructive plant pathogenic fungi Macrophomina phaseolina.</title>
        <authorList>
            <person name="Islam M.S."/>
            <person name="Haque M.S."/>
            <person name="Islam M.M."/>
            <person name="Emdad E.M."/>
            <person name="Halim A."/>
            <person name="Hossen Q.M.M."/>
            <person name="Hossain M.Z."/>
            <person name="Ahmed B."/>
            <person name="Rahim S."/>
            <person name="Rahman M.S."/>
            <person name="Alam M.M."/>
            <person name="Hou S."/>
            <person name="Wan X."/>
            <person name="Saito J.A."/>
            <person name="Alam M."/>
        </authorList>
    </citation>
    <scope>NUCLEOTIDE SEQUENCE [LARGE SCALE GENOMIC DNA]</scope>
    <source>
        <strain evidence="1 2">MS6</strain>
    </source>
</reference>
<evidence type="ECO:0000313" key="1">
    <source>
        <dbReference type="EMBL" id="EKG19171.1"/>
    </source>
</evidence>
<evidence type="ECO:0000313" key="2">
    <source>
        <dbReference type="Proteomes" id="UP000007129"/>
    </source>
</evidence>
<organism evidence="1 2">
    <name type="scientific">Macrophomina phaseolina (strain MS6)</name>
    <name type="common">Charcoal rot fungus</name>
    <dbReference type="NCBI Taxonomy" id="1126212"/>
    <lineage>
        <taxon>Eukaryota</taxon>
        <taxon>Fungi</taxon>
        <taxon>Dikarya</taxon>
        <taxon>Ascomycota</taxon>
        <taxon>Pezizomycotina</taxon>
        <taxon>Dothideomycetes</taxon>
        <taxon>Dothideomycetes incertae sedis</taxon>
        <taxon>Botryosphaeriales</taxon>
        <taxon>Botryosphaeriaceae</taxon>
        <taxon>Macrophomina</taxon>
    </lineage>
</organism>
<dbReference type="InParanoid" id="K2R9K3"/>
<gene>
    <name evidence="1" type="ORF">MPH_03541</name>
</gene>
<dbReference type="EMBL" id="AHHD01000165">
    <property type="protein sequence ID" value="EKG19171.1"/>
    <property type="molecule type" value="Genomic_DNA"/>
</dbReference>
<protein>
    <submittedName>
        <fullName evidence="1">Uncharacterized protein</fullName>
    </submittedName>
</protein>
<name>K2R9K3_MACPH</name>
<dbReference type="AlphaFoldDB" id="K2R9K3"/>
<sequence length="214" mass="24062">MVLSMEKLCNQAGTFFAASFHRLPLSSTNLTHYTQIDMDSATCSILRLGSASQGFGVIADTTRRSLRQHVFFDVTCTAWGGQQLFSGMFGYIFVRFKMDRWLVSLISFSSTITLESDFEHSPPPHCSFPPFSYPVYYAKHGERGERRKSEACVLRIIHLHNAGGKLPLFFSHFFFLGREGCQGPLPTPRNNRDTHSWLLDTSALLPSSILGTIL</sequence>
<proteinExistence type="predicted"/>